<gene>
    <name evidence="13" type="ORF">NC799_03760</name>
</gene>
<dbReference type="InterPro" id="IPR013738">
    <property type="entry name" value="Beta_galactosidase_Trimer"/>
</dbReference>
<feature type="binding site" evidence="9">
    <location>
        <position position="157"/>
    </location>
    <ligand>
        <name>Zn(2+)</name>
        <dbReference type="ChEBI" id="CHEBI:29105"/>
    </ligand>
</feature>
<keyword evidence="14" id="KW-1185">Reference proteome</keyword>
<dbReference type="InterPro" id="IPR003476">
    <property type="entry name" value="Glyco_hydro_42"/>
</dbReference>
<dbReference type="InterPro" id="IPR017853">
    <property type="entry name" value="GH"/>
</dbReference>
<feature type="domain" description="Beta-galactosidase C-terminal" evidence="12">
    <location>
        <begin position="616"/>
        <end position="673"/>
    </location>
</feature>
<dbReference type="PANTHER" id="PTHR36447">
    <property type="entry name" value="BETA-GALACTOSIDASE GANA"/>
    <property type="match status" value="1"/>
</dbReference>
<dbReference type="Gene3D" id="3.20.20.80">
    <property type="entry name" value="Glycosidases"/>
    <property type="match status" value="1"/>
</dbReference>
<sequence length="680" mass="77960">MLNESLPKIWYGGDYNPEQWDEQTWDEDIRMFKLAGIDIATLNVFSWALNQPDETTYNFEWLDDKIERLYQHGIYTCLATSTAAHPAWMARKYPDVLRVDFEGRKRKFGARHNSCPNSPTYRKYSSRIASKLAERYKDHPAVLVWHVSNEYGGYCYCEQCEAAFREWLQQRYGTLEAVNKAWNTSFWGHTFYDWTEIVSPSALSEERPGNVSFFQGISLDYRRFMSQSLLDCYKLEYDAIREQDSKTPITTNLMGTFLDLDYFEWAKHLDVVSWDNYPRIDTPVSRTAMTHDLMRGLKSGQPFMLMEQTPSQQNWQAYNSLKRPGVMRLWSYQSVARGADTVMFFQLRRSVGATEKYHGAVIEHVGHEHTRVFRETAALGKELEQLSDQLLDARTNARVGIVFDWENRWAINLSSGPTIALDYVGEVHKYYDAFYQQNIQVDMIGVEEDLTKYDIVIAPVLYMVKEGYARRLEEFVSNGGTFITTFFSGVVNENDLVTLGGYPGELRQLLGIWAEEIDALHPDEKNKIVIKDDVGSLSGEYSCNILFDLIHSEGAEVIAEYGDDFYQGMPVITKNKFGKGSAWYVASSPDADFLQDLVTTVCNEKGITGLIQADHGVETAAREKNGKSFLFILNHNTNASTFDLEDKYMRDLLSGQKLTGKVTIEAKDVMILTEEKLGDL</sequence>
<dbReference type="GO" id="GO:0006012">
    <property type="term" value="P:galactose metabolic process"/>
    <property type="evidence" value="ECO:0007669"/>
    <property type="project" value="InterPro"/>
</dbReference>
<evidence type="ECO:0000256" key="7">
    <source>
        <dbReference type="PIRSR" id="PIRSR001084-1"/>
    </source>
</evidence>
<evidence type="ECO:0000256" key="2">
    <source>
        <dbReference type="ARBA" id="ARBA00005940"/>
    </source>
</evidence>
<keyword evidence="4 6" id="KW-0378">Hydrolase</keyword>
<feature type="domain" description="Beta-galactosidase trimerisation" evidence="11">
    <location>
        <begin position="397"/>
        <end position="607"/>
    </location>
</feature>
<dbReference type="GO" id="GO:0046872">
    <property type="term" value="F:metal ion binding"/>
    <property type="evidence" value="ECO:0007669"/>
    <property type="project" value="UniProtKB-KW"/>
</dbReference>
<evidence type="ECO:0000313" key="13">
    <source>
        <dbReference type="EMBL" id="MDC3416027.1"/>
    </source>
</evidence>
<keyword evidence="9" id="KW-0862">Zinc</keyword>
<dbReference type="Gene3D" id="2.60.40.1180">
    <property type="entry name" value="Golgi alpha-mannosidase II"/>
    <property type="match status" value="1"/>
</dbReference>
<evidence type="ECO:0000313" key="14">
    <source>
        <dbReference type="Proteomes" id="UP001145069"/>
    </source>
</evidence>
<dbReference type="EMBL" id="JAMQKC010000002">
    <property type="protein sequence ID" value="MDC3416027.1"/>
    <property type="molecule type" value="Genomic_DNA"/>
</dbReference>
<dbReference type="InterPro" id="IPR013739">
    <property type="entry name" value="Beta_galactosidase_C"/>
</dbReference>
<feature type="domain" description="Glycoside hydrolase family 42 N-terminal" evidence="10">
    <location>
        <begin position="14"/>
        <end position="386"/>
    </location>
</feature>
<feature type="binding site" evidence="9">
    <location>
        <position position="155"/>
    </location>
    <ligand>
        <name>Zn(2+)</name>
        <dbReference type="ChEBI" id="CHEBI:29105"/>
    </ligand>
</feature>
<evidence type="ECO:0000256" key="6">
    <source>
        <dbReference type="PIRNR" id="PIRNR001084"/>
    </source>
</evidence>
<feature type="active site" description="Proton donor" evidence="7">
    <location>
        <position position="150"/>
    </location>
</feature>
<organism evidence="13 14">
    <name type="scientific">Aquibacillus salsiterrae</name>
    <dbReference type="NCBI Taxonomy" id="2950439"/>
    <lineage>
        <taxon>Bacteria</taxon>
        <taxon>Bacillati</taxon>
        <taxon>Bacillota</taxon>
        <taxon>Bacilli</taxon>
        <taxon>Bacillales</taxon>
        <taxon>Bacillaceae</taxon>
        <taxon>Aquibacillus</taxon>
    </lineage>
</organism>
<evidence type="ECO:0000256" key="1">
    <source>
        <dbReference type="ARBA" id="ARBA00001412"/>
    </source>
</evidence>
<comment type="similarity">
    <text evidence="2 6">Belongs to the glycosyl hydrolase 42 family.</text>
</comment>
<dbReference type="Gene3D" id="3.40.50.880">
    <property type="match status" value="1"/>
</dbReference>
<evidence type="ECO:0000256" key="4">
    <source>
        <dbReference type="ARBA" id="ARBA00022801"/>
    </source>
</evidence>
<dbReference type="SUPFAM" id="SSF52317">
    <property type="entry name" value="Class I glutamine amidotransferase-like"/>
    <property type="match status" value="1"/>
</dbReference>
<evidence type="ECO:0000256" key="9">
    <source>
        <dbReference type="PIRSR" id="PIRSR001084-3"/>
    </source>
</evidence>
<dbReference type="CDD" id="cd03143">
    <property type="entry name" value="A4_beta-galactosidase_middle_domain"/>
    <property type="match status" value="1"/>
</dbReference>
<dbReference type="RefSeq" id="WP_272445010.1">
    <property type="nucleotide sequence ID" value="NZ_JAMQKC010000002.1"/>
</dbReference>
<evidence type="ECO:0000256" key="5">
    <source>
        <dbReference type="ARBA" id="ARBA00023295"/>
    </source>
</evidence>
<evidence type="ECO:0000256" key="8">
    <source>
        <dbReference type="PIRSR" id="PIRSR001084-2"/>
    </source>
</evidence>
<evidence type="ECO:0000259" key="12">
    <source>
        <dbReference type="Pfam" id="PF08533"/>
    </source>
</evidence>
<name>A0A9X3WAX4_9BACI</name>
<keyword evidence="5 6" id="KW-0326">Glycosidase</keyword>
<protein>
    <recommendedName>
        <fullName evidence="3 6">Beta-galactosidase</fullName>
        <shortName evidence="6">Beta-gal</shortName>
        <ecNumber evidence="3 6">3.2.1.23</ecNumber>
    </recommendedName>
</protein>
<comment type="catalytic activity">
    <reaction evidence="1 6">
        <text>Hydrolysis of terminal non-reducing beta-D-galactose residues in beta-D-galactosides.</text>
        <dbReference type="EC" id="3.2.1.23"/>
    </reaction>
</comment>
<dbReference type="InterPro" id="IPR029062">
    <property type="entry name" value="Class_I_gatase-like"/>
</dbReference>
<feature type="binding site" evidence="9">
    <location>
        <position position="115"/>
    </location>
    <ligand>
        <name>Zn(2+)</name>
        <dbReference type="ChEBI" id="CHEBI:29105"/>
    </ligand>
</feature>
<feature type="binding site" evidence="8">
    <location>
        <position position="149"/>
    </location>
    <ligand>
        <name>substrate</name>
    </ligand>
</feature>
<dbReference type="InterPro" id="IPR013780">
    <property type="entry name" value="Glyco_hydro_b"/>
</dbReference>
<feature type="active site" description="Nucleophile" evidence="7">
    <location>
        <position position="307"/>
    </location>
</feature>
<evidence type="ECO:0000259" key="10">
    <source>
        <dbReference type="Pfam" id="PF02449"/>
    </source>
</evidence>
<proteinExistence type="inferred from homology"/>
<accession>A0A9X3WAX4</accession>
<dbReference type="Pfam" id="PF08533">
    <property type="entry name" value="Glyco_hydro_42C"/>
    <property type="match status" value="1"/>
</dbReference>
<keyword evidence="9" id="KW-0479">Metal-binding</keyword>
<dbReference type="AlphaFoldDB" id="A0A9X3WAX4"/>
<dbReference type="Proteomes" id="UP001145069">
    <property type="component" value="Unassembled WGS sequence"/>
</dbReference>
<dbReference type="Pfam" id="PF02449">
    <property type="entry name" value="Glyco_hydro_42"/>
    <property type="match status" value="1"/>
</dbReference>
<dbReference type="EC" id="3.2.1.23" evidence="3 6"/>
<feature type="binding site" evidence="8">
    <location>
        <position position="315"/>
    </location>
    <ligand>
        <name>substrate</name>
    </ligand>
</feature>
<evidence type="ECO:0000259" key="11">
    <source>
        <dbReference type="Pfam" id="PF08532"/>
    </source>
</evidence>
<dbReference type="InterPro" id="IPR013529">
    <property type="entry name" value="Glyco_hydro_42_N"/>
</dbReference>
<dbReference type="SUPFAM" id="SSF51445">
    <property type="entry name" value="(Trans)glycosidases"/>
    <property type="match status" value="1"/>
</dbReference>
<comment type="caution">
    <text evidence="13">The sequence shown here is derived from an EMBL/GenBank/DDBJ whole genome shotgun (WGS) entry which is preliminary data.</text>
</comment>
<dbReference type="PIRSF" id="PIRSF001084">
    <property type="entry name" value="B-galactosidase"/>
    <property type="match status" value="1"/>
</dbReference>
<reference evidence="13" key="1">
    <citation type="submission" date="2022-06" db="EMBL/GenBank/DDBJ databases">
        <title>Aquibacillus sp. a new bacterium isolated from soil saline samples.</title>
        <authorList>
            <person name="Galisteo C."/>
            <person name="De La Haba R."/>
            <person name="Sanchez-Porro C."/>
            <person name="Ventosa A."/>
        </authorList>
    </citation>
    <scope>NUCLEOTIDE SEQUENCE</scope>
    <source>
        <strain evidence="13">3ASR75-54</strain>
    </source>
</reference>
<dbReference type="Pfam" id="PF08532">
    <property type="entry name" value="Glyco_hydro_42M"/>
    <property type="match status" value="1"/>
</dbReference>
<dbReference type="PANTHER" id="PTHR36447:SF1">
    <property type="entry name" value="BETA-GALACTOSIDASE GANA"/>
    <property type="match status" value="1"/>
</dbReference>
<evidence type="ECO:0000256" key="3">
    <source>
        <dbReference type="ARBA" id="ARBA00012756"/>
    </source>
</evidence>
<dbReference type="GO" id="GO:0004565">
    <property type="term" value="F:beta-galactosidase activity"/>
    <property type="evidence" value="ECO:0007669"/>
    <property type="project" value="UniProtKB-EC"/>
</dbReference>
<dbReference type="GO" id="GO:0009341">
    <property type="term" value="C:beta-galactosidase complex"/>
    <property type="evidence" value="ECO:0007669"/>
    <property type="project" value="InterPro"/>
</dbReference>
<feature type="binding site" evidence="8">
    <location>
        <position position="111"/>
    </location>
    <ligand>
        <name>substrate</name>
    </ligand>
</feature>
<feature type="binding site" evidence="9">
    <location>
        <position position="160"/>
    </location>
    <ligand>
        <name>Zn(2+)</name>
        <dbReference type="ChEBI" id="CHEBI:29105"/>
    </ligand>
</feature>